<dbReference type="PANTHER" id="PTHR34296:SF2">
    <property type="entry name" value="ABC TRANSPORTER GUANOSINE-BINDING PROTEIN NUPN"/>
    <property type="match status" value="1"/>
</dbReference>
<evidence type="ECO:0000256" key="5">
    <source>
        <dbReference type="ARBA" id="ARBA00023136"/>
    </source>
</evidence>
<evidence type="ECO:0000256" key="2">
    <source>
        <dbReference type="ARBA" id="ARBA00008610"/>
    </source>
</evidence>
<organism evidence="8 9">
    <name type="scientific">Comamonas testosteroni TK102</name>
    <dbReference type="NCBI Taxonomy" id="1392005"/>
    <lineage>
        <taxon>Bacteria</taxon>
        <taxon>Pseudomonadati</taxon>
        <taxon>Pseudomonadota</taxon>
        <taxon>Betaproteobacteria</taxon>
        <taxon>Burkholderiales</taxon>
        <taxon>Comamonadaceae</taxon>
        <taxon>Comamonas</taxon>
    </lineage>
</organism>
<evidence type="ECO:0000313" key="9">
    <source>
        <dbReference type="Proteomes" id="UP000028782"/>
    </source>
</evidence>
<dbReference type="HOGENOM" id="CLU_038813_1_1_4"/>
<dbReference type="InterPro" id="IPR003760">
    <property type="entry name" value="PnrA-like"/>
</dbReference>
<evidence type="ECO:0000256" key="3">
    <source>
        <dbReference type="ARBA" id="ARBA00022475"/>
    </source>
</evidence>
<dbReference type="Pfam" id="PF02608">
    <property type="entry name" value="Bmp"/>
    <property type="match status" value="1"/>
</dbReference>
<dbReference type="Gene3D" id="3.40.50.2300">
    <property type="match status" value="2"/>
</dbReference>
<dbReference type="KEGG" id="ctes:O987_00260"/>
<dbReference type="Proteomes" id="UP000028782">
    <property type="component" value="Chromosome"/>
</dbReference>
<keyword evidence="6" id="KW-0449">Lipoprotein</keyword>
<evidence type="ECO:0000256" key="4">
    <source>
        <dbReference type="ARBA" id="ARBA00022729"/>
    </source>
</evidence>
<keyword evidence="4" id="KW-0732">Signal</keyword>
<reference evidence="8 9" key="1">
    <citation type="journal article" date="2014" name="Genome Announc.">
        <title>Complete Genome Sequence of Polychlorinated Biphenyl Degrader Comamonas testosteroni TK102 (NBRC 109938).</title>
        <authorList>
            <person name="Fukuda K."/>
            <person name="Hosoyama A."/>
            <person name="Tsuchikane K."/>
            <person name="Ohji S."/>
            <person name="Yamazoe A."/>
            <person name="Fujita N."/>
            <person name="Shintani M."/>
            <person name="Kimbara K."/>
        </authorList>
    </citation>
    <scope>NUCLEOTIDE SEQUENCE [LARGE SCALE GENOMIC DNA]</scope>
    <source>
        <strain evidence="8">TK102</strain>
    </source>
</reference>
<keyword evidence="5" id="KW-0472">Membrane</keyword>
<feature type="domain" description="ABC transporter substrate-binding protein PnrA-like" evidence="7">
    <location>
        <begin position="16"/>
        <end position="269"/>
    </location>
</feature>
<evidence type="ECO:0000259" key="7">
    <source>
        <dbReference type="Pfam" id="PF02608"/>
    </source>
</evidence>
<proteinExistence type="inferred from homology"/>
<name>A0A076PF10_COMTE</name>
<evidence type="ECO:0000313" key="8">
    <source>
        <dbReference type="EMBL" id="AIJ44253.1"/>
    </source>
</evidence>
<dbReference type="SUPFAM" id="SSF53822">
    <property type="entry name" value="Periplasmic binding protein-like I"/>
    <property type="match status" value="1"/>
</dbReference>
<evidence type="ECO:0000256" key="6">
    <source>
        <dbReference type="ARBA" id="ARBA00023288"/>
    </source>
</evidence>
<sequence length="323" mass="34659">MSSETLYSPRKPRYAVVLFGPEGQGSFNESGLRGAHKAREAGHEVDVLWVAGQSAQQRAAEMSALCGGRYALILAHGGQGDGPVQILADRWPEQAFAVTQGSWTAANVARYEVLQEQSAFLAGVLASQWSKTGKVGHFSGEKVPPGLRGRAAYADGLRRAGFEGQLVTQFCGHQHRPGWARSCVSAMVEQTGLDIVFAMLDGGRPGVTQACRAQGVAQIGNVLDWVARDPEVFVASAICDSGEALFRAVEDHARGLLPLGGYRAFGLEEPSLVRLEMGAGVSAAQRSLVEDWAQRLLRREFEIHLDYAGAEFPLPQEELSAAA</sequence>
<dbReference type="RefSeq" id="WP_043370392.1">
    <property type="nucleotide sequence ID" value="NZ_CP006704.1"/>
</dbReference>
<protein>
    <submittedName>
        <fullName evidence="8">ABC transporter permease</fullName>
    </submittedName>
</protein>
<dbReference type="GO" id="GO:0005886">
    <property type="term" value="C:plasma membrane"/>
    <property type="evidence" value="ECO:0007669"/>
    <property type="project" value="UniProtKB-SubCell"/>
</dbReference>
<dbReference type="InterPro" id="IPR050957">
    <property type="entry name" value="BMP_lipoprotein"/>
</dbReference>
<accession>A0A076PF10</accession>
<comment type="similarity">
    <text evidence="2">Belongs to the BMP lipoprotein family.</text>
</comment>
<comment type="subcellular location">
    <subcellularLocation>
        <location evidence="1">Cell membrane</location>
        <topology evidence="1">Lipid-anchor</topology>
    </subcellularLocation>
</comment>
<keyword evidence="3" id="KW-1003">Cell membrane</keyword>
<dbReference type="AlphaFoldDB" id="A0A076PF10"/>
<dbReference type="InterPro" id="IPR028082">
    <property type="entry name" value="Peripla_BP_I"/>
</dbReference>
<dbReference type="EMBL" id="CP006704">
    <property type="protein sequence ID" value="AIJ44253.1"/>
    <property type="molecule type" value="Genomic_DNA"/>
</dbReference>
<dbReference type="PANTHER" id="PTHR34296">
    <property type="entry name" value="TRANSCRIPTIONAL ACTIVATOR PROTEIN MED"/>
    <property type="match status" value="1"/>
</dbReference>
<evidence type="ECO:0000256" key="1">
    <source>
        <dbReference type="ARBA" id="ARBA00004193"/>
    </source>
</evidence>
<gene>
    <name evidence="8" type="ORF">O987_00260</name>
</gene>